<proteinExistence type="inferred from homology"/>
<dbReference type="EMBL" id="LGRX02026614">
    <property type="protein sequence ID" value="KAK3250580.1"/>
    <property type="molecule type" value="Genomic_DNA"/>
</dbReference>
<dbReference type="Pfam" id="PF13578">
    <property type="entry name" value="Methyltransf_24"/>
    <property type="match status" value="1"/>
</dbReference>
<dbReference type="InterPro" id="IPR008630">
    <property type="entry name" value="Glyco_trans_34"/>
</dbReference>
<dbReference type="GO" id="GO:0006487">
    <property type="term" value="P:protein N-linked glycosylation"/>
    <property type="evidence" value="ECO:0007669"/>
    <property type="project" value="TreeGrafter"/>
</dbReference>
<dbReference type="InterPro" id="IPR029044">
    <property type="entry name" value="Nucleotide-diphossugar_trans"/>
</dbReference>
<dbReference type="AlphaFoldDB" id="A0AAE0CAM4"/>
<dbReference type="SUPFAM" id="SSF53335">
    <property type="entry name" value="S-adenosyl-L-methionine-dependent methyltransferases"/>
    <property type="match status" value="1"/>
</dbReference>
<organism evidence="4 5">
    <name type="scientific">Cymbomonas tetramitiformis</name>
    <dbReference type="NCBI Taxonomy" id="36881"/>
    <lineage>
        <taxon>Eukaryota</taxon>
        <taxon>Viridiplantae</taxon>
        <taxon>Chlorophyta</taxon>
        <taxon>Pyramimonadophyceae</taxon>
        <taxon>Pyramimonadales</taxon>
        <taxon>Pyramimonadaceae</taxon>
        <taxon>Cymbomonas</taxon>
    </lineage>
</organism>
<evidence type="ECO:0000313" key="5">
    <source>
        <dbReference type="Proteomes" id="UP001190700"/>
    </source>
</evidence>
<keyword evidence="3" id="KW-0808">Transferase</keyword>
<comment type="similarity">
    <text evidence="1">Belongs to the glycosyltransferase 34 family.</text>
</comment>
<dbReference type="Gene3D" id="3.90.550.10">
    <property type="entry name" value="Spore Coat Polysaccharide Biosynthesis Protein SpsA, Chain A"/>
    <property type="match status" value="1"/>
</dbReference>
<name>A0AAE0CAM4_9CHLO</name>
<dbReference type="PANTHER" id="PTHR31306">
    <property type="entry name" value="ALPHA-1,6-MANNOSYLTRANSFERASE MNN11-RELATED"/>
    <property type="match status" value="1"/>
</dbReference>
<dbReference type="Gene3D" id="3.40.50.150">
    <property type="entry name" value="Vaccinia Virus protein VP39"/>
    <property type="match status" value="1"/>
</dbReference>
<protein>
    <submittedName>
        <fullName evidence="4">Uncharacterized protein</fullName>
    </submittedName>
</protein>
<gene>
    <name evidence="4" type="ORF">CYMTET_40042</name>
</gene>
<sequence length="387" mass="44540">MYYYYQITNKRRVQRVCEVGFGAGHTATIALAGNSQVHVYSFDLFPEADLQPGTVEKQPLFQKESLKYIHQNFPGRFHQVAGSSFESVPAFANTNPSVKCDIMLIDGSHDQGAVLKDLVNMRALARTDTVVILDDMHVPLYRDLNEAIRNSLVELIECTYVGTQLDQRFAPSQRYDIGKTICQARYWLDRQQSAGNAAKQTVAEEIKTAHVDWDGNPQFVENSFRNIKPNSEEARERMQHRPCDDLSPENFLVQVNQPSQLQQWAHYMNDTKRELSGKACREPGRVAIVTYVSRSNQQVYAANMAASACYCNRHGYHFFVDMYPTYYQDRYGCYWNKLHVMAKYLHSQSFDWVVWLDADIVISNHELRLCEVLEGIASPQLMYFHCN</sequence>
<evidence type="ECO:0000256" key="2">
    <source>
        <dbReference type="ARBA" id="ARBA00022676"/>
    </source>
</evidence>
<keyword evidence="5" id="KW-1185">Reference proteome</keyword>
<dbReference type="InterPro" id="IPR029063">
    <property type="entry name" value="SAM-dependent_MTases_sf"/>
</dbReference>
<comment type="caution">
    <text evidence="4">The sequence shown here is derived from an EMBL/GenBank/DDBJ whole genome shotgun (WGS) entry which is preliminary data.</text>
</comment>
<accession>A0AAE0CAM4</accession>
<evidence type="ECO:0000256" key="1">
    <source>
        <dbReference type="ARBA" id="ARBA00005664"/>
    </source>
</evidence>
<keyword evidence="2" id="KW-0328">Glycosyltransferase</keyword>
<dbReference type="Proteomes" id="UP001190700">
    <property type="component" value="Unassembled WGS sequence"/>
</dbReference>
<evidence type="ECO:0000256" key="3">
    <source>
        <dbReference type="ARBA" id="ARBA00022679"/>
    </source>
</evidence>
<dbReference type="GO" id="GO:0000139">
    <property type="term" value="C:Golgi membrane"/>
    <property type="evidence" value="ECO:0007669"/>
    <property type="project" value="TreeGrafter"/>
</dbReference>
<evidence type="ECO:0000313" key="4">
    <source>
        <dbReference type="EMBL" id="KAK3250580.1"/>
    </source>
</evidence>
<dbReference type="PANTHER" id="PTHR31306:SF4">
    <property type="entry name" value="ALPHA-1,2-GALACTOSYLTRANSFERASE"/>
    <property type="match status" value="1"/>
</dbReference>
<dbReference type="GO" id="GO:0016757">
    <property type="term" value="F:glycosyltransferase activity"/>
    <property type="evidence" value="ECO:0007669"/>
    <property type="project" value="UniProtKB-KW"/>
</dbReference>
<dbReference type="Pfam" id="PF05637">
    <property type="entry name" value="Glyco_transf_34"/>
    <property type="match status" value="1"/>
</dbReference>
<reference evidence="4 5" key="1">
    <citation type="journal article" date="2015" name="Genome Biol. Evol.">
        <title>Comparative Genomics of a Bacterivorous Green Alga Reveals Evolutionary Causalities and Consequences of Phago-Mixotrophic Mode of Nutrition.</title>
        <authorList>
            <person name="Burns J.A."/>
            <person name="Paasch A."/>
            <person name="Narechania A."/>
            <person name="Kim E."/>
        </authorList>
    </citation>
    <scope>NUCLEOTIDE SEQUENCE [LARGE SCALE GENOMIC DNA]</scope>
    <source>
        <strain evidence="4 5">PLY_AMNH</strain>
    </source>
</reference>